<name>A0ABV0JUC2_9CYAN</name>
<organism evidence="2 3">
    <name type="scientific">Funiculus sociatus GB2-A5</name>
    <dbReference type="NCBI Taxonomy" id="2933946"/>
    <lineage>
        <taxon>Bacteria</taxon>
        <taxon>Bacillati</taxon>
        <taxon>Cyanobacteriota</taxon>
        <taxon>Cyanophyceae</taxon>
        <taxon>Coleofasciculales</taxon>
        <taxon>Coleofasciculaceae</taxon>
        <taxon>Funiculus</taxon>
    </lineage>
</organism>
<reference evidence="2 3" key="1">
    <citation type="submission" date="2022-04" db="EMBL/GenBank/DDBJ databases">
        <title>Positive selection, recombination, and allopatry shape intraspecific diversity of widespread and dominant cyanobacteria.</title>
        <authorList>
            <person name="Wei J."/>
            <person name="Shu W."/>
            <person name="Hu C."/>
        </authorList>
    </citation>
    <scope>NUCLEOTIDE SEQUENCE [LARGE SCALE GENOMIC DNA]</scope>
    <source>
        <strain evidence="2 3">GB2-A5</strain>
    </source>
</reference>
<evidence type="ECO:0000313" key="3">
    <source>
        <dbReference type="Proteomes" id="UP001442494"/>
    </source>
</evidence>
<comment type="caution">
    <text evidence="2">The sequence shown here is derived from an EMBL/GenBank/DDBJ whole genome shotgun (WGS) entry which is preliminary data.</text>
</comment>
<dbReference type="InterPro" id="IPR020346">
    <property type="entry name" value="Uncharacterised_15.3kDa"/>
</dbReference>
<dbReference type="Pfam" id="PF17265">
    <property type="entry name" value="DUF5331"/>
    <property type="match status" value="1"/>
</dbReference>
<protein>
    <submittedName>
        <fullName evidence="2">DUF5331 domain-containing protein</fullName>
    </submittedName>
</protein>
<feature type="compositionally biased region" description="Basic and acidic residues" evidence="1">
    <location>
        <begin position="186"/>
        <end position="196"/>
    </location>
</feature>
<feature type="region of interest" description="Disordered" evidence="1">
    <location>
        <begin position="166"/>
        <end position="196"/>
    </location>
</feature>
<dbReference type="RefSeq" id="WP_242018987.1">
    <property type="nucleotide sequence ID" value="NZ_JAMPKK010000056.1"/>
</dbReference>
<evidence type="ECO:0000256" key="1">
    <source>
        <dbReference type="SAM" id="MobiDB-lite"/>
    </source>
</evidence>
<proteinExistence type="predicted"/>
<dbReference type="Proteomes" id="UP001442494">
    <property type="component" value="Unassembled WGS sequence"/>
</dbReference>
<dbReference type="EMBL" id="JAMPKK010000056">
    <property type="protein sequence ID" value="MEP0866978.1"/>
    <property type="molecule type" value="Genomic_DNA"/>
</dbReference>
<sequence>MLQVCCHWLSNIGQKLSNLVIGKGQLTNEEEIKTNEQACNLSTFQLSNYSMNIELLRKSIKVKWLDYYQENRPWLVQLGVWVNSEGQRRPSSSFILATLSILEPRLTEMLPLIVDLNNDPNRIVEALGLNFNPDVELNNTLVQSEEAIAPQDGNNEEAVKMLPSGMQEAKLEPQSHASNLPSLIDESCRGVKRDRD</sequence>
<evidence type="ECO:0000313" key="2">
    <source>
        <dbReference type="EMBL" id="MEP0866978.1"/>
    </source>
</evidence>
<keyword evidence="3" id="KW-1185">Reference proteome</keyword>
<accession>A0ABV0JUC2</accession>
<gene>
    <name evidence="2" type="ORF">NDI37_21225</name>
</gene>